<keyword evidence="4 6" id="KW-0378">Hydrolase</keyword>
<dbReference type="Gene3D" id="3.40.630.10">
    <property type="entry name" value="Zn peptidases"/>
    <property type="match status" value="1"/>
</dbReference>
<dbReference type="PRINTS" id="PR00481">
    <property type="entry name" value="LAMNOPPTDASE"/>
</dbReference>
<dbReference type="STRING" id="74649.A0A2P6QVI5"/>
<dbReference type="PANTHER" id="PTHR11963:SF23">
    <property type="entry name" value="CYTOSOL AMINOPEPTIDASE"/>
    <property type="match status" value="1"/>
</dbReference>
<accession>A0A2P6QVI5</accession>
<evidence type="ECO:0000313" key="6">
    <source>
        <dbReference type="EMBL" id="PRQ38159.1"/>
    </source>
</evidence>
<keyword evidence="3" id="KW-0645">Protease</keyword>
<dbReference type="GO" id="GO:0030145">
    <property type="term" value="F:manganese ion binding"/>
    <property type="evidence" value="ECO:0007669"/>
    <property type="project" value="InterPro"/>
</dbReference>
<dbReference type="GO" id="GO:0005737">
    <property type="term" value="C:cytoplasm"/>
    <property type="evidence" value="ECO:0007669"/>
    <property type="project" value="InterPro"/>
</dbReference>
<comment type="similarity">
    <text evidence="1">Belongs to the peptidase M17 family.</text>
</comment>
<name>A0A2P6QVI5_ROSCH</name>
<dbReference type="AlphaFoldDB" id="A0A2P6QVI5"/>
<evidence type="ECO:0000256" key="1">
    <source>
        <dbReference type="ARBA" id="ARBA00009528"/>
    </source>
</evidence>
<evidence type="ECO:0000256" key="2">
    <source>
        <dbReference type="ARBA" id="ARBA00022438"/>
    </source>
</evidence>
<keyword evidence="2 6" id="KW-0031">Aminopeptidase</keyword>
<dbReference type="PANTHER" id="PTHR11963">
    <property type="entry name" value="LEUCINE AMINOPEPTIDASE-RELATED"/>
    <property type="match status" value="1"/>
</dbReference>
<evidence type="ECO:0000256" key="3">
    <source>
        <dbReference type="ARBA" id="ARBA00022670"/>
    </source>
</evidence>
<dbReference type="EMBL" id="PDCK01000042">
    <property type="protein sequence ID" value="PRQ38159.1"/>
    <property type="molecule type" value="Genomic_DNA"/>
</dbReference>
<dbReference type="SUPFAM" id="SSF53187">
    <property type="entry name" value="Zn-dependent exopeptidases"/>
    <property type="match status" value="1"/>
</dbReference>
<dbReference type="Gramene" id="PRQ38159">
    <property type="protein sequence ID" value="PRQ38159"/>
    <property type="gene ID" value="RchiOBHm_Chr4g0410701"/>
</dbReference>
<evidence type="ECO:0000313" key="7">
    <source>
        <dbReference type="Proteomes" id="UP000238479"/>
    </source>
</evidence>
<reference evidence="6 7" key="1">
    <citation type="journal article" date="2018" name="Nat. Genet.">
        <title>The Rosa genome provides new insights in the design of modern roses.</title>
        <authorList>
            <person name="Bendahmane M."/>
        </authorList>
    </citation>
    <scope>NUCLEOTIDE SEQUENCE [LARGE SCALE GENOMIC DNA]</scope>
    <source>
        <strain evidence="7">cv. Old Blush</strain>
    </source>
</reference>
<dbReference type="GO" id="GO:0006508">
    <property type="term" value="P:proteolysis"/>
    <property type="evidence" value="ECO:0007669"/>
    <property type="project" value="UniProtKB-KW"/>
</dbReference>
<sequence>MKLTFATKEIDVTEWKGDLLAIGVTKKDLRKDQNSKFENPMLKKLDSCLGGVLVEVSTKEDFTGKSGQSTVIRLPGLGSKRVGLFGLGQSAFDSGGYNIKTGPGCSIELMKVDMGGSTAVLGAAKAIGQIKPSGVEVHFIVAACENMISGTGMRPGDIVTASNGKTIEVNNTDVEGRLTLADALVYAYGIPHVLDLMSKSDF</sequence>
<organism evidence="6 7">
    <name type="scientific">Rosa chinensis</name>
    <name type="common">China rose</name>
    <dbReference type="NCBI Taxonomy" id="74649"/>
    <lineage>
        <taxon>Eukaryota</taxon>
        <taxon>Viridiplantae</taxon>
        <taxon>Streptophyta</taxon>
        <taxon>Embryophyta</taxon>
        <taxon>Tracheophyta</taxon>
        <taxon>Spermatophyta</taxon>
        <taxon>Magnoliopsida</taxon>
        <taxon>eudicotyledons</taxon>
        <taxon>Gunneridae</taxon>
        <taxon>Pentapetalae</taxon>
        <taxon>rosids</taxon>
        <taxon>fabids</taxon>
        <taxon>Rosales</taxon>
        <taxon>Rosaceae</taxon>
        <taxon>Rosoideae</taxon>
        <taxon>Rosoideae incertae sedis</taxon>
        <taxon>Rosa</taxon>
    </lineage>
</organism>
<dbReference type="InterPro" id="IPR043472">
    <property type="entry name" value="Macro_dom-like"/>
</dbReference>
<gene>
    <name evidence="6" type="ORF">RchiOBHm_Chr4g0410701</name>
</gene>
<evidence type="ECO:0000256" key="4">
    <source>
        <dbReference type="ARBA" id="ARBA00022801"/>
    </source>
</evidence>
<feature type="domain" description="Cytosol aminopeptidase" evidence="5">
    <location>
        <begin position="82"/>
        <end position="187"/>
    </location>
</feature>
<evidence type="ECO:0000259" key="5">
    <source>
        <dbReference type="Pfam" id="PF00883"/>
    </source>
</evidence>
<keyword evidence="7" id="KW-1185">Reference proteome</keyword>
<dbReference type="Pfam" id="PF00883">
    <property type="entry name" value="Peptidase_M17"/>
    <property type="match status" value="1"/>
</dbReference>
<dbReference type="InterPro" id="IPR000819">
    <property type="entry name" value="Peptidase_M17_C"/>
</dbReference>
<dbReference type="GO" id="GO:0070006">
    <property type="term" value="F:metalloaminopeptidase activity"/>
    <property type="evidence" value="ECO:0007669"/>
    <property type="project" value="InterPro"/>
</dbReference>
<protein>
    <submittedName>
        <fullName evidence="6">Putative aminopeptidase</fullName>
        <ecNumber evidence="6">3.4.11.-</ecNumber>
    </submittedName>
</protein>
<dbReference type="SUPFAM" id="SSF52949">
    <property type="entry name" value="Macro domain-like"/>
    <property type="match status" value="1"/>
</dbReference>
<dbReference type="InterPro" id="IPR011356">
    <property type="entry name" value="Leucine_aapep/pepB"/>
</dbReference>
<comment type="caution">
    <text evidence="6">The sequence shown here is derived from an EMBL/GenBank/DDBJ whole genome shotgun (WGS) entry which is preliminary data.</text>
</comment>
<dbReference type="EC" id="3.4.11.-" evidence="6"/>
<proteinExistence type="inferred from homology"/>
<dbReference type="Proteomes" id="UP000238479">
    <property type="component" value="Chromosome 4"/>
</dbReference>